<dbReference type="Pfam" id="PF01425">
    <property type="entry name" value="Amidase"/>
    <property type="match status" value="1"/>
</dbReference>
<sequence>MTPAQWTQPIGDQVTAVHDGVVTAETLALQVREEIRRREPDLHAWVCLADDLDTQAHRQDHASGTRPLRGVSVGVKDLIDVAGLPTRSGSVVTSADPAGSDAPCITRLRELGAVIQGKTVTTEFGYFAPGPTRNPHDPGHTPGGSSSGSAAAVGAGTVPVALGTQTAGSLTRPASYCGAAGMVLAQGTTSMAGISGLSETLDSLGFLTRTTDDLAYLFDAFTGRTAAPVGSSAVTTAHLWAGSGLDTLHPDMTELLQILPALLADAGVRTDTFAGDDHVRTLADDHLTVMSVEAAATLHDVFDHHAAQLSQPLQALVEQGRRTTADARSAALIRRDQSQQMIREMLADNAIVIGPAAPGPAPAGLSATGSPILSRPWQLLGCPVVIVPGALSREGLPLGVQLIGLPGLEDHLFEVARKLEPLLRSHTEHRAQQPA</sequence>
<dbReference type="Gene3D" id="3.90.1300.10">
    <property type="entry name" value="Amidase signature (AS) domain"/>
    <property type="match status" value="1"/>
</dbReference>
<dbReference type="Proteomes" id="UP000466307">
    <property type="component" value="Unassembled WGS sequence"/>
</dbReference>
<name>A0A7K3LSX7_9ACTN</name>
<organism evidence="3 4">
    <name type="scientific">Gordonia desulfuricans</name>
    <dbReference type="NCBI Taxonomy" id="89051"/>
    <lineage>
        <taxon>Bacteria</taxon>
        <taxon>Bacillati</taxon>
        <taxon>Actinomycetota</taxon>
        <taxon>Actinomycetes</taxon>
        <taxon>Mycobacteriales</taxon>
        <taxon>Gordoniaceae</taxon>
        <taxon>Gordonia</taxon>
    </lineage>
</organism>
<dbReference type="InterPro" id="IPR000120">
    <property type="entry name" value="Amidase"/>
</dbReference>
<dbReference type="SUPFAM" id="SSF75304">
    <property type="entry name" value="Amidase signature (AS) enzymes"/>
    <property type="match status" value="1"/>
</dbReference>
<dbReference type="GO" id="GO:0003824">
    <property type="term" value="F:catalytic activity"/>
    <property type="evidence" value="ECO:0007669"/>
    <property type="project" value="InterPro"/>
</dbReference>
<dbReference type="PANTHER" id="PTHR11895:SF151">
    <property type="entry name" value="GLUTAMYL-TRNA(GLN) AMIDOTRANSFERASE SUBUNIT A"/>
    <property type="match status" value="1"/>
</dbReference>
<reference evidence="3 4" key="1">
    <citation type="submission" date="2020-01" db="EMBL/GenBank/DDBJ databases">
        <title>Investigation of new actinobacteria for the biodesulphurisation of diesel fuel.</title>
        <authorList>
            <person name="Athi Narayanan S.M."/>
        </authorList>
    </citation>
    <scope>NUCLEOTIDE SEQUENCE [LARGE SCALE GENOMIC DNA]</scope>
    <source>
        <strain evidence="3 4">213E</strain>
    </source>
</reference>
<accession>A0A7K3LSX7</accession>
<evidence type="ECO:0000313" key="3">
    <source>
        <dbReference type="EMBL" id="NDK91216.1"/>
    </source>
</evidence>
<dbReference type="AlphaFoldDB" id="A0A7K3LSX7"/>
<gene>
    <name evidence="3" type="ORF">GYA93_16745</name>
</gene>
<evidence type="ECO:0000256" key="1">
    <source>
        <dbReference type="SAM" id="MobiDB-lite"/>
    </source>
</evidence>
<feature type="region of interest" description="Disordered" evidence="1">
    <location>
        <begin position="130"/>
        <end position="152"/>
    </location>
</feature>
<dbReference type="EMBL" id="JAADZU010000060">
    <property type="protein sequence ID" value="NDK91216.1"/>
    <property type="molecule type" value="Genomic_DNA"/>
</dbReference>
<dbReference type="PANTHER" id="PTHR11895">
    <property type="entry name" value="TRANSAMIDASE"/>
    <property type="match status" value="1"/>
</dbReference>
<proteinExistence type="predicted"/>
<protein>
    <submittedName>
        <fullName evidence="3">Amidase</fullName>
    </submittedName>
</protein>
<dbReference type="InterPro" id="IPR036928">
    <property type="entry name" value="AS_sf"/>
</dbReference>
<comment type="caution">
    <text evidence="3">The sequence shown here is derived from an EMBL/GenBank/DDBJ whole genome shotgun (WGS) entry which is preliminary data.</text>
</comment>
<evidence type="ECO:0000313" key="4">
    <source>
        <dbReference type="Proteomes" id="UP000466307"/>
    </source>
</evidence>
<feature type="domain" description="Amidase" evidence="2">
    <location>
        <begin position="35"/>
        <end position="412"/>
    </location>
</feature>
<dbReference type="InterPro" id="IPR023631">
    <property type="entry name" value="Amidase_dom"/>
</dbReference>
<keyword evidence="4" id="KW-1185">Reference proteome</keyword>
<evidence type="ECO:0000259" key="2">
    <source>
        <dbReference type="Pfam" id="PF01425"/>
    </source>
</evidence>